<proteinExistence type="predicted"/>
<sequence length="35" mass="3982">MPACKWRLSALPVLTDLNVRSAPVLEIYHFRLGLT</sequence>
<organism evidence="1 2">
    <name type="scientific">Mesorhizobium alhagi CCNWXJ12-2</name>
    <dbReference type="NCBI Taxonomy" id="1107882"/>
    <lineage>
        <taxon>Bacteria</taxon>
        <taxon>Pseudomonadati</taxon>
        <taxon>Pseudomonadota</taxon>
        <taxon>Alphaproteobacteria</taxon>
        <taxon>Hyphomicrobiales</taxon>
        <taxon>Phyllobacteriaceae</taxon>
        <taxon>Allomesorhizobium</taxon>
    </lineage>
</organism>
<evidence type="ECO:0000313" key="1">
    <source>
        <dbReference type="EMBL" id="EHK53590.1"/>
    </source>
</evidence>
<evidence type="ECO:0000313" key="2">
    <source>
        <dbReference type="Proteomes" id="UP000003250"/>
    </source>
</evidence>
<dbReference type="Proteomes" id="UP000003250">
    <property type="component" value="Unassembled WGS sequence"/>
</dbReference>
<keyword evidence="2" id="KW-1185">Reference proteome</keyword>
<dbReference type="EMBL" id="AHAM01000263">
    <property type="protein sequence ID" value="EHK53590.1"/>
    <property type="molecule type" value="Genomic_DNA"/>
</dbReference>
<protein>
    <submittedName>
        <fullName evidence="1">Uncharacterized protein</fullName>
    </submittedName>
</protein>
<name>H0I0D0_9HYPH</name>
<dbReference type="AlphaFoldDB" id="H0I0D0"/>
<accession>H0I0D0</accession>
<reference evidence="1 2" key="1">
    <citation type="journal article" date="2012" name="J. Bacteriol.">
        <title>Draft Genome Sequence of Mesorhizobium alhagi CCNWXJ12-2T, a Novel Salt-Resistant Species Isolated from the Desert of Northwestern China.</title>
        <authorList>
            <person name="Zhou M."/>
            <person name="Chen W."/>
            <person name="Chen H."/>
            <person name="Wei G."/>
        </authorList>
    </citation>
    <scope>NUCLEOTIDE SEQUENCE [LARGE SCALE GENOMIC DNA]</scope>
    <source>
        <strain evidence="1 2">CCNWXJ12-2</strain>
    </source>
</reference>
<gene>
    <name evidence="1" type="ORF">MAXJ12_29585</name>
</gene>